<dbReference type="InterPro" id="IPR036390">
    <property type="entry name" value="WH_DNA-bd_sf"/>
</dbReference>
<dbReference type="GO" id="GO:0003700">
    <property type="term" value="F:DNA-binding transcription factor activity"/>
    <property type="evidence" value="ECO:0007669"/>
    <property type="project" value="InterPro"/>
</dbReference>
<gene>
    <name evidence="5" type="ORF">OSH07_12105</name>
</gene>
<dbReference type="SUPFAM" id="SSF48008">
    <property type="entry name" value="GntR ligand-binding domain-like"/>
    <property type="match status" value="1"/>
</dbReference>
<dbReference type="InterPro" id="IPR036388">
    <property type="entry name" value="WH-like_DNA-bd_sf"/>
</dbReference>
<dbReference type="Pfam" id="PF00392">
    <property type="entry name" value="GntR"/>
    <property type="match status" value="1"/>
</dbReference>
<dbReference type="InterPro" id="IPR000524">
    <property type="entry name" value="Tscrpt_reg_HTH_GntR"/>
</dbReference>
<dbReference type="Proteomes" id="UP001144805">
    <property type="component" value="Unassembled WGS sequence"/>
</dbReference>
<dbReference type="InterPro" id="IPR008920">
    <property type="entry name" value="TF_FadR/GntR_C"/>
</dbReference>
<keyword evidence="3" id="KW-0804">Transcription</keyword>
<feature type="domain" description="HTH gntR-type" evidence="4">
    <location>
        <begin position="16"/>
        <end position="83"/>
    </location>
</feature>
<dbReference type="RefSeq" id="WP_266338907.1">
    <property type="nucleotide sequence ID" value="NZ_JAPKNK010000004.1"/>
</dbReference>
<evidence type="ECO:0000256" key="3">
    <source>
        <dbReference type="ARBA" id="ARBA00023163"/>
    </source>
</evidence>
<dbReference type="PROSITE" id="PS50949">
    <property type="entry name" value="HTH_GNTR"/>
    <property type="match status" value="1"/>
</dbReference>
<dbReference type="SMART" id="SM00895">
    <property type="entry name" value="FCD"/>
    <property type="match status" value="1"/>
</dbReference>
<sequence>MDELAQLSKPARGLGANLSAQAYRAVSDMIRQRRLKGGQSILEAPLAEALGISRTPLREALQRLEGERMVWKSDGRNYVVRKVDIGEYLQSLRLRLLIEPEAAVLAMPMIPRAKLHDVRREVHELILSSASHTDYHWDTDDRLHGLIMDFCGNAVMAKVLSDLRVTTRLFEIDRLKDRLKPDSTEHLEILDAIAAEDIARTRRAVAAHVESLIAFARGNL</sequence>
<dbReference type="PANTHER" id="PTHR43537">
    <property type="entry name" value="TRANSCRIPTIONAL REGULATOR, GNTR FAMILY"/>
    <property type="match status" value="1"/>
</dbReference>
<comment type="caution">
    <text evidence="5">The sequence shown here is derived from an EMBL/GenBank/DDBJ whole genome shotgun (WGS) entry which is preliminary data.</text>
</comment>
<dbReference type="Pfam" id="PF07729">
    <property type="entry name" value="FCD"/>
    <property type="match status" value="1"/>
</dbReference>
<accession>A0A9X3E1N6</accession>
<evidence type="ECO:0000256" key="1">
    <source>
        <dbReference type="ARBA" id="ARBA00023015"/>
    </source>
</evidence>
<organism evidence="5 6">
    <name type="scientific">Kaistia nematophila</name>
    <dbReference type="NCBI Taxonomy" id="2994654"/>
    <lineage>
        <taxon>Bacteria</taxon>
        <taxon>Pseudomonadati</taxon>
        <taxon>Pseudomonadota</taxon>
        <taxon>Alphaproteobacteria</taxon>
        <taxon>Hyphomicrobiales</taxon>
        <taxon>Kaistiaceae</taxon>
        <taxon>Kaistia</taxon>
    </lineage>
</organism>
<dbReference type="AlphaFoldDB" id="A0A9X3E1N6"/>
<protein>
    <submittedName>
        <fullName evidence="5">GntR family transcriptional regulator</fullName>
    </submittedName>
</protein>
<keyword evidence="2" id="KW-0238">DNA-binding</keyword>
<keyword evidence="6" id="KW-1185">Reference proteome</keyword>
<dbReference type="EMBL" id="JAPKNK010000004">
    <property type="protein sequence ID" value="MCX5569940.1"/>
    <property type="molecule type" value="Genomic_DNA"/>
</dbReference>
<dbReference type="SUPFAM" id="SSF46785">
    <property type="entry name" value="Winged helix' DNA-binding domain"/>
    <property type="match status" value="1"/>
</dbReference>
<dbReference type="Gene3D" id="1.10.10.10">
    <property type="entry name" value="Winged helix-like DNA-binding domain superfamily/Winged helix DNA-binding domain"/>
    <property type="match status" value="1"/>
</dbReference>
<reference evidence="5" key="1">
    <citation type="submission" date="2022-11" db="EMBL/GenBank/DDBJ databases">
        <title>Biodiversity and phylogenetic relationships of bacteria.</title>
        <authorList>
            <person name="Machado R.A.R."/>
            <person name="Bhat A."/>
            <person name="Loulou A."/>
            <person name="Kallel S."/>
        </authorList>
    </citation>
    <scope>NUCLEOTIDE SEQUENCE</scope>
    <source>
        <strain evidence="5">K-TC2</strain>
    </source>
</reference>
<evidence type="ECO:0000259" key="4">
    <source>
        <dbReference type="PROSITE" id="PS50949"/>
    </source>
</evidence>
<proteinExistence type="predicted"/>
<dbReference type="InterPro" id="IPR011711">
    <property type="entry name" value="GntR_C"/>
</dbReference>
<evidence type="ECO:0000313" key="5">
    <source>
        <dbReference type="EMBL" id="MCX5569940.1"/>
    </source>
</evidence>
<keyword evidence="1" id="KW-0805">Transcription regulation</keyword>
<dbReference type="SMART" id="SM00345">
    <property type="entry name" value="HTH_GNTR"/>
    <property type="match status" value="1"/>
</dbReference>
<name>A0A9X3E1N6_9HYPH</name>
<evidence type="ECO:0000256" key="2">
    <source>
        <dbReference type="ARBA" id="ARBA00023125"/>
    </source>
</evidence>
<evidence type="ECO:0000313" key="6">
    <source>
        <dbReference type="Proteomes" id="UP001144805"/>
    </source>
</evidence>
<dbReference type="Gene3D" id="1.20.120.530">
    <property type="entry name" value="GntR ligand-binding domain-like"/>
    <property type="match status" value="1"/>
</dbReference>
<dbReference type="PANTHER" id="PTHR43537:SF5">
    <property type="entry name" value="UXU OPERON TRANSCRIPTIONAL REGULATOR"/>
    <property type="match status" value="1"/>
</dbReference>
<dbReference type="GO" id="GO:0003677">
    <property type="term" value="F:DNA binding"/>
    <property type="evidence" value="ECO:0007669"/>
    <property type="project" value="UniProtKB-KW"/>
</dbReference>